<evidence type="ECO:0000313" key="1">
    <source>
        <dbReference type="EMBL" id="CAK9321439.1"/>
    </source>
</evidence>
<dbReference type="Pfam" id="PF05553">
    <property type="entry name" value="DUF761"/>
    <property type="match status" value="1"/>
</dbReference>
<proteinExistence type="predicted"/>
<evidence type="ECO:0000313" key="2">
    <source>
        <dbReference type="Proteomes" id="UP001642487"/>
    </source>
</evidence>
<dbReference type="PANTHER" id="PTHR33098">
    <property type="entry name" value="COTTON FIBER (DUF761)"/>
    <property type="match status" value="1"/>
</dbReference>
<dbReference type="PANTHER" id="PTHR33098:SF116">
    <property type="entry name" value="DUF761 DOMAIN-CONTAINING PROTEIN"/>
    <property type="match status" value="1"/>
</dbReference>
<gene>
    <name evidence="1" type="ORF">CITCOLO1_LOCUS13510</name>
</gene>
<accession>A0ABP0YLP6</accession>
<reference evidence="1 2" key="1">
    <citation type="submission" date="2024-03" db="EMBL/GenBank/DDBJ databases">
        <authorList>
            <person name="Gkanogiannis A."/>
            <person name="Becerra Lopez-Lavalle L."/>
        </authorList>
    </citation>
    <scope>NUCLEOTIDE SEQUENCE [LARGE SCALE GENOMIC DNA]</scope>
</reference>
<protein>
    <submittedName>
        <fullName evidence="1">Uncharacterized protein</fullName>
    </submittedName>
</protein>
<organism evidence="1 2">
    <name type="scientific">Citrullus colocynthis</name>
    <name type="common">colocynth</name>
    <dbReference type="NCBI Taxonomy" id="252529"/>
    <lineage>
        <taxon>Eukaryota</taxon>
        <taxon>Viridiplantae</taxon>
        <taxon>Streptophyta</taxon>
        <taxon>Embryophyta</taxon>
        <taxon>Tracheophyta</taxon>
        <taxon>Spermatophyta</taxon>
        <taxon>Magnoliopsida</taxon>
        <taxon>eudicotyledons</taxon>
        <taxon>Gunneridae</taxon>
        <taxon>Pentapetalae</taxon>
        <taxon>rosids</taxon>
        <taxon>fabids</taxon>
        <taxon>Cucurbitales</taxon>
        <taxon>Cucurbitaceae</taxon>
        <taxon>Benincaseae</taxon>
        <taxon>Citrullus</taxon>
    </lineage>
</organism>
<keyword evidence="2" id="KW-1185">Reference proteome</keyword>
<dbReference type="Proteomes" id="UP001642487">
    <property type="component" value="Chromosome 5"/>
</dbReference>
<sequence>MAEKRSPMAFRLKKAFTKLTAFVRLCLVRRQRSQRLRSFVSDDRTVGIRIVLEDQRRIAENSSVRKLERASSSRYGSDEDDVDQRAEIFIDNFRRQLRLERQISLQLRYCRVNSYETEHEERSSPDAAG</sequence>
<dbReference type="EMBL" id="OZ021739">
    <property type="protein sequence ID" value="CAK9321439.1"/>
    <property type="molecule type" value="Genomic_DNA"/>
</dbReference>
<dbReference type="InterPro" id="IPR008480">
    <property type="entry name" value="DUF761_pln"/>
</dbReference>
<name>A0ABP0YLP6_9ROSI</name>